<feature type="compositionally biased region" description="Pro residues" evidence="1">
    <location>
        <begin position="570"/>
        <end position="585"/>
    </location>
</feature>
<feature type="chain" id="PRO_5045397825" evidence="2">
    <location>
        <begin position="23"/>
        <end position="926"/>
    </location>
</feature>
<reference evidence="3 4" key="1">
    <citation type="journal article" date="2023" name="G3 (Bethesda)">
        <title>A chromosome-level genome assembly of Zasmidium syzygii isolated from banana leaves.</title>
        <authorList>
            <person name="van Westerhoven A.C."/>
            <person name="Mehrabi R."/>
            <person name="Talebi R."/>
            <person name="Steentjes M.B.F."/>
            <person name="Corcolon B."/>
            <person name="Chong P.A."/>
            <person name="Kema G.H.J."/>
            <person name="Seidl M.F."/>
        </authorList>
    </citation>
    <scope>NUCLEOTIDE SEQUENCE [LARGE SCALE GENOMIC DNA]</scope>
    <source>
        <strain evidence="3 4">P124</strain>
    </source>
</reference>
<evidence type="ECO:0000256" key="1">
    <source>
        <dbReference type="SAM" id="MobiDB-lite"/>
    </source>
</evidence>
<evidence type="ECO:0000313" key="4">
    <source>
        <dbReference type="Proteomes" id="UP001305779"/>
    </source>
</evidence>
<dbReference type="SUPFAM" id="SSF49464">
    <property type="entry name" value="Carboxypeptidase regulatory domain-like"/>
    <property type="match status" value="1"/>
</dbReference>
<sequence>MASFKLFVGALALVSYSGYVQAQVDIAAVASAGPPPQPRILTNVPSQTVKYDHVAAETAAAAEQSADAKESDVQKRDACDPQWLGHGPVPSPDTAEAFVSYASFSSAALAAPTPSGYTNTFKNLNAMNNAMGYMGFTLLDTYDVPACSQKCDAIDGCAAFNVAFERSPSKDPSPSGGACEQPDTTTLIKCVFWGGPVTQANAVNDGQWRNNYHVVIAGSNGYVNKTVDAASGFTGPNFLGSRAFDPPNDCNNASSLVGNHLGESSKYLHIPEQMSDFQSQDDSQATLNQIPFNGDNFTISYSYYFTDSDNNGLPCNVTETPAQPSSTSSQVSVPTATSTDAPDPGPTLTPPSDCQALWILDNIDQGGYNAAGTPFSAHISCGHLNQTFVRVYKDGAVYPDSYYTVSDTSITFTDGLAPGHATLVLMALDTNGYPYVTGFDLLFGSIILPVVVNDKDGHPVPNALVEANSTANPGFTQRLTTDSNGRVAFINLPPVTIGVTAYTPDNGIAVAGVYAGDGPITITVIPFNIPSENANYDFSSGLDGWTGSVDLFPSGQYPPLNNFPTYSPYNPSPQPDDPEPLPGPPDFNLTILKGRHVGSPSSRAIAVRDGGGQDMDLRVYTRNTQTLQTASSTFKTFPFTKVVFIKFKFITSEIPGGYFGSRYNDYFIVTIRSDVGGIATKTESMNSLGRAAFDDSGATDWMELRLSVPHNCHSVQFDIGVSNVGDSAYQSEVIVDKAGDLDCEECGNCPRCKSDPMCQPTCRTRQPNTCNFYRDCMEESRPCADDPSSYALNYGEKNCLAYRNNLGSFSARGQSFVLGTMMCLQDALRPNINCDAQCANLREIAFNSHPGCYVDNGFCYLTCGDYWQVLMTIGGELRTLEAMRQVVQTAGGCLAHIQEILGDDNCLDLVTRVIVYAAIVGAALSL</sequence>
<evidence type="ECO:0000256" key="2">
    <source>
        <dbReference type="SAM" id="SignalP"/>
    </source>
</evidence>
<dbReference type="PANTHER" id="PTHR36578">
    <property type="entry name" value="CHROMOSOME 15, WHOLE GENOME SHOTGUN SEQUENCE"/>
    <property type="match status" value="1"/>
</dbReference>
<feature type="compositionally biased region" description="Low complexity" evidence="1">
    <location>
        <begin position="320"/>
        <end position="339"/>
    </location>
</feature>
<gene>
    <name evidence="3" type="ORF">PRZ48_000420</name>
</gene>
<dbReference type="PANTHER" id="PTHR36578:SF1">
    <property type="entry name" value="APPLE DOMAIN-CONTAINING PROTEIN"/>
    <property type="match status" value="1"/>
</dbReference>
<keyword evidence="2" id="KW-0732">Signal</keyword>
<feature type="region of interest" description="Disordered" evidence="1">
    <location>
        <begin position="562"/>
        <end position="585"/>
    </location>
</feature>
<accession>A0ABR0EYQ7</accession>
<evidence type="ECO:0000313" key="3">
    <source>
        <dbReference type="EMBL" id="KAK4506687.1"/>
    </source>
</evidence>
<organism evidence="3 4">
    <name type="scientific">Zasmidium cellare</name>
    <name type="common">Wine cellar mold</name>
    <name type="synonym">Racodium cellare</name>
    <dbReference type="NCBI Taxonomy" id="395010"/>
    <lineage>
        <taxon>Eukaryota</taxon>
        <taxon>Fungi</taxon>
        <taxon>Dikarya</taxon>
        <taxon>Ascomycota</taxon>
        <taxon>Pezizomycotina</taxon>
        <taxon>Dothideomycetes</taxon>
        <taxon>Dothideomycetidae</taxon>
        <taxon>Mycosphaerellales</taxon>
        <taxon>Mycosphaerellaceae</taxon>
        <taxon>Zasmidium</taxon>
    </lineage>
</organism>
<feature type="region of interest" description="Disordered" evidence="1">
    <location>
        <begin position="314"/>
        <end position="348"/>
    </location>
</feature>
<dbReference type="EMBL" id="JAXOVC010000001">
    <property type="protein sequence ID" value="KAK4506687.1"/>
    <property type="molecule type" value="Genomic_DNA"/>
</dbReference>
<name>A0ABR0EYQ7_ZASCE</name>
<proteinExistence type="predicted"/>
<dbReference type="InterPro" id="IPR008969">
    <property type="entry name" value="CarboxyPept-like_regulatory"/>
</dbReference>
<feature type="signal peptide" evidence="2">
    <location>
        <begin position="1"/>
        <end position="22"/>
    </location>
</feature>
<dbReference type="Proteomes" id="UP001305779">
    <property type="component" value="Unassembled WGS sequence"/>
</dbReference>
<comment type="caution">
    <text evidence="3">The sequence shown here is derived from an EMBL/GenBank/DDBJ whole genome shotgun (WGS) entry which is preliminary data.</text>
</comment>
<keyword evidence="4" id="KW-1185">Reference proteome</keyword>
<protein>
    <submittedName>
        <fullName evidence="3">Uncharacterized protein</fullName>
    </submittedName>
</protein>